<keyword evidence="1" id="KW-0812">Transmembrane</keyword>
<feature type="transmembrane region" description="Helical" evidence="1">
    <location>
        <begin position="12"/>
        <end position="29"/>
    </location>
</feature>
<protein>
    <recommendedName>
        <fullName evidence="2">Band 7 domain-containing protein</fullName>
    </recommendedName>
</protein>
<dbReference type="EMBL" id="MFLI01000007">
    <property type="protein sequence ID" value="OGG62404.1"/>
    <property type="molecule type" value="Genomic_DNA"/>
</dbReference>
<proteinExistence type="predicted"/>
<dbReference type="AlphaFoldDB" id="A0A1F6DLX5"/>
<accession>A0A1F6DLX5</accession>
<evidence type="ECO:0000313" key="4">
    <source>
        <dbReference type="Proteomes" id="UP000178532"/>
    </source>
</evidence>
<sequence length="306" mass="34371">MEFVLVVKEVILWIVLLMAVWAVLGFGIVHENERVVKILLGRPYAVVESGWFWIPFGIAWVRRYTTKVVELVIARRDVERKIVKDEQGRALPAGGFITAAGEVTAGIKKITAGPVNIGVTLSFRFNWPADYKELLQCVKLLPSPEKIEDLTDIFHEIILDEARGVGSKMTYIEILSERKQFAQKIRDAVVKGDASELLIKTGLKHSTQVVIDHIDVPKETLDAIDDEEAKRLQAEGVRREAEGKRDKQKLEGEGFAAAYKAIKAEGPEAMQLESLRTLREMAQGTSNTIFFPLEAIQKLFGNFLKK</sequence>
<dbReference type="Pfam" id="PF01145">
    <property type="entry name" value="Band_7"/>
    <property type="match status" value="1"/>
</dbReference>
<dbReference type="Proteomes" id="UP000178532">
    <property type="component" value="Unassembled WGS sequence"/>
</dbReference>
<feature type="domain" description="Band 7" evidence="2">
    <location>
        <begin position="28"/>
        <end position="243"/>
    </location>
</feature>
<reference evidence="3 4" key="1">
    <citation type="journal article" date="2016" name="Nat. Commun.">
        <title>Thousands of microbial genomes shed light on interconnected biogeochemical processes in an aquifer system.</title>
        <authorList>
            <person name="Anantharaman K."/>
            <person name="Brown C.T."/>
            <person name="Hug L.A."/>
            <person name="Sharon I."/>
            <person name="Castelle C.J."/>
            <person name="Probst A.J."/>
            <person name="Thomas B.C."/>
            <person name="Singh A."/>
            <person name="Wilkins M.J."/>
            <person name="Karaoz U."/>
            <person name="Brodie E.L."/>
            <person name="Williams K.H."/>
            <person name="Hubbard S.S."/>
            <person name="Banfield J.F."/>
        </authorList>
    </citation>
    <scope>NUCLEOTIDE SEQUENCE [LARGE SCALE GENOMIC DNA]</scope>
</reference>
<comment type="caution">
    <text evidence="3">The sequence shown here is derived from an EMBL/GenBank/DDBJ whole genome shotgun (WGS) entry which is preliminary data.</text>
</comment>
<organism evidence="3 4">
    <name type="scientific">Candidatus Kaiserbacteria bacterium RIFCSPHIGHO2_02_FULL_54_22</name>
    <dbReference type="NCBI Taxonomy" id="1798495"/>
    <lineage>
        <taxon>Bacteria</taxon>
        <taxon>Candidatus Kaiseribacteriota</taxon>
    </lineage>
</organism>
<dbReference type="STRING" id="1798495.A3C19_00480"/>
<evidence type="ECO:0000313" key="3">
    <source>
        <dbReference type="EMBL" id="OGG62404.1"/>
    </source>
</evidence>
<evidence type="ECO:0000259" key="2">
    <source>
        <dbReference type="Pfam" id="PF01145"/>
    </source>
</evidence>
<dbReference type="SUPFAM" id="SSF117892">
    <property type="entry name" value="Band 7/SPFH domain"/>
    <property type="match status" value="1"/>
</dbReference>
<dbReference type="Gene3D" id="3.30.479.30">
    <property type="entry name" value="Band 7 domain"/>
    <property type="match status" value="1"/>
</dbReference>
<gene>
    <name evidence="3" type="ORF">A3C19_00480</name>
</gene>
<evidence type="ECO:0000256" key="1">
    <source>
        <dbReference type="SAM" id="Phobius"/>
    </source>
</evidence>
<dbReference type="InterPro" id="IPR001107">
    <property type="entry name" value="Band_7"/>
</dbReference>
<keyword evidence="1" id="KW-1133">Transmembrane helix</keyword>
<dbReference type="InterPro" id="IPR036013">
    <property type="entry name" value="Band_7/SPFH_dom_sf"/>
</dbReference>
<name>A0A1F6DLX5_9BACT</name>
<keyword evidence="1" id="KW-0472">Membrane</keyword>